<dbReference type="AlphaFoldDB" id="A0A240PPX3"/>
<dbReference type="VEuPathDB" id="VectorBase:AEPI015404"/>
<evidence type="ECO:0000313" key="2">
    <source>
        <dbReference type="EnsemblMetazoa" id="AEPI015404-PA"/>
    </source>
</evidence>
<feature type="coiled-coil region" evidence="1">
    <location>
        <begin position="140"/>
        <end position="174"/>
    </location>
</feature>
<keyword evidence="3" id="KW-1185">Reference proteome</keyword>
<evidence type="ECO:0000256" key="1">
    <source>
        <dbReference type="SAM" id="Coils"/>
    </source>
</evidence>
<name>A0A240PPX3_9DIPT</name>
<dbReference type="EnsemblMetazoa" id="AEPI015404-RA">
    <property type="protein sequence ID" value="AEPI015404-PA"/>
    <property type="gene ID" value="AEPI015404"/>
</dbReference>
<proteinExistence type="predicted"/>
<organism evidence="2 3">
    <name type="scientific">Anopheles epiroticus</name>
    <dbReference type="NCBI Taxonomy" id="199890"/>
    <lineage>
        <taxon>Eukaryota</taxon>
        <taxon>Metazoa</taxon>
        <taxon>Ecdysozoa</taxon>
        <taxon>Arthropoda</taxon>
        <taxon>Hexapoda</taxon>
        <taxon>Insecta</taxon>
        <taxon>Pterygota</taxon>
        <taxon>Neoptera</taxon>
        <taxon>Endopterygota</taxon>
        <taxon>Diptera</taxon>
        <taxon>Nematocera</taxon>
        <taxon>Culicoidea</taxon>
        <taxon>Culicidae</taxon>
        <taxon>Anophelinae</taxon>
        <taxon>Anopheles</taxon>
    </lineage>
</organism>
<reference evidence="3" key="1">
    <citation type="submission" date="2013-03" db="EMBL/GenBank/DDBJ databases">
        <title>The Genome Sequence of Anopheles epiroticus epiroticus2.</title>
        <authorList>
            <consortium name="The Broad Institute Genomics Platform"/>
            <person name="Neafsey D.E."/>
            <person name="Howell P."/>
            <person name="Walker B."/>
            <person name="Young S.K."/>
            <person name="Zeng Q."/>
            <person name="Gargeya S."/>
            <person name="Fitzgerald M."/>
            <person name="Haas B."/>
            <person name="Abouelleil A."/>
            <person name="Allen A.W."/>
            <person name="Alvarado L."/>
            <person name="Arachchi H.M."/>
            <person name="Berlin A.M."/>
            <person name="Chapman S.B."/>
            <person name="Gainer-Dewar J."/>
            <person name="Goldberg J."/>
            <person name="Griggs A."/>
            <person name="Gujja S."/>
            <person name="Hansen M."/>
            <person name="Howarth C."/>
            <person name="Imamovic A."/>
            <person name="Ireland A."/>
            <person name="Larimer J."/>
            <person name="McCowan C."/>
            <person name="Murphy C."/>
            <person name="Pearson M."/>
            <person name="Poon T.W."/>
            <person name="Priest M."/>
            <person name="Roberts A."/>
            <person name="Saif S."/>
            <person name="Shea T."/>
            <person name="Sisk P."/>
            <person name="Sykes S."/>
            <person name="Wortman J."/>
            <person name="Nusbaum C."/>
            <person name="Birren B."/>
        </authorList>
    </citation>
    <scope>NUCLEOTIDE SEQUENCE [LARGE SCALE GENOMIC DNA]</scope>
    <source>
        <strain evidence="3">Epiroticus2</strain>
    </source>
</reference>
<accession>A0A240PPX3</accession>
<protein>
    <submittedName>
        <fullName evidence="2">Uncharacterized protein</fullName>
    </submittedName>
</protein>
<sequence>MRSTALEVRQVISYHRVSHWNLRMSALSPHLLLLCISIFATLTTGVLCQTDDPFEDETNQCQISVTPEMLASIADSVQADVPCDDLWNTVLLHYHQTRTNLSDCLERAATEPTSDPSSTFCQLLLDDAQRQMEQDHRKYAAGMEEKLHTAQQETQEQREARDALQQQLNALVDSRNELYLDLLLANIAIGETNQALSYYALQPASLPTEKLHEQIVRFIYRVTLNQDQRLLNLITFIRGVKERDERLSLFRLTKREIQKRPSQRDGYMAAVFALNAREDSAVYQADQGLYRDLAEPLEKRWKEQLLNGTYKEVINFAWRQPKYFQQLQNTFASIDAGQKFDRYVPYVNSLPKAEPRLESLRVIVEQIRNRNKNTWHNQLVLTARQVDICETFISKTKSGTDSVKKLLEELKKQFSTFNTGKNYQFYLAESRKKSG</sequence>
<reference evidence="2" key="2">
    <citation type="submission" date="2020-05" db="UniProtKB">
        <authorList>
            <consortium name="EnsemblMetazoa"/>
        </authorList>
    </citation>
    <scope>IDENTIFICATION</scope>
    <source>
        <strain evidence="2">Epiroticus2</strain>
    </source>
</reference>
<dbReference type="Proteomes" id="UP000075885">
    <property type="component" value="Unassembled WGS sequence"/>
</dbReference>
<keyword evidence="1" id="KW-0175">Coiled coil</keyword>
<evidence type="ECO:0000313" key="3">
    <source>
        <dbReference type="Proteomes" id="UP000075885"/>
    </source>
</evidence>